<keyword evidence="3" id="KW-1185">Reference proteome</keyword>
<dbReference type="AlphaFoldDB" id="A0AAV6PYK9"/>
<comment type="caution">
    <text evidence="2">The sequence shown here is derived from an EMBL/GenBank/DDBJ whole genome shotgun (WGS) entry which is preliminary data.</text>
</comment>
<accession>A0AAV6PYK9</accession>
<name>A0AAV6PYK9_SOLSE</name>
<reference evidence="2 3" key="1">
    <citation type="journal article" date="2021" name="Sci. Rep.">
        <title>Chromosome anchoring in Senegalese sole (Solea senegalensis) reveals sex-associated markers and genome rearrangements in flatfish.</title>
        <authorList>
            <person name="Guerrero-Cozar I."/>
            <person name="Gomez-Garrido J."/>
            <person name="Berbel C."/>
            <person name="Martinez-Blanch J.F."/>
            <person name="Alioto T."/>
            <person name="Claros M.G."/>
            <person name="Gagnaire P.A."/>
            <person name="Manchado M."/>
        </authorList>
    </citation>
    <scope>NUCLEOTIDE SEQUENCE [LARGE SCALE GENOMIC DNA]</scope>
    <source>
        <strain evidence="2">Sse05_10M</strain>
    </source>
</reference>
<feature type="coiled-coil region" evidence="1">
    <location>
        <begin position="90"/>
        <end position="137"/>
    </location>
</feature>
<protein>
    <submittedName>
        <fullName evidence="2">Uncharacterized protein</fullName>
    </submittedName>
</protein>
<gene>
    <name evidence="2" type="ORF">JOB18_043621</name>
</gene>
<dbReference type="EMBL" id="JAGKHQ010000020">
    <property type="protein sequence ID" value="KAG7480118.1"/>
    <property type="molecule type" value="Genomic_DNA"/>
</dbReference>
<organism evidence="2 3">
    <name type="scientific">Solea senegalensis</name>
    <name type="common">Senegalese sole</name>
    <dbReference type="NCBI Taxonomy" id="28829"/>
    <lineage>
        <taxon>Eukaryota</taxon>
        <taxon>Metazoa</taxon>
        <taxon>Chordata</taxon>
        <taxon>Craniata</taxon>
        <taxon>Vertebrata</taxon>
        <taxon>Euteleostomi</taxon>
        <taxon>Actinopterygii</taxon>
        <taxon>Neopterygii</taxon>
        <taxon>Teleostei</taxon>
        <taxon>Neoteleostei</taxon>
        <taxon>Acanthomorphata</taxon>
        <taxon>Carangaria</taxon>
        <taxon>Pleuronectiformes</taxon>
        <taxon>Pleuronectoidei</taxon>
        <taxon>Soleidae</taxon>
        <taxon>Solea</taxon>
    </lineage>
</organism>
<evidence type="ECO:0000313" key="2">
    <source>
        <dbReference type="EMBL" id="KAG7480118.1"/>
    </source>
</evidence>
<sequence>MFPNYLQAESINYAKLQDTEKWYMLKLAGMTAFVNSVTKWKNAISQREIDHDNVGLNVDNVAPEDSIYAVLSRRSSHTATCATSSTSSARIRAEAEKAALQARIQALKQKHALEDKEEELNVQKEQLRKRRETLELHTELAAAAAKLTVFKAAEEQIDSTSTEDGMNAYYDDMIGKYGSKGMAH</sequence>
<evidence type="ECO:0000313" key="3">
    <source>
        <dbReference type="Proteomes" id="UP000693946"/>
    </source>
</evidence>
<evidence type="ECO:0000256" key="1">
    <source>
        <dbReference type="SAM" id="Coils"/>
    </source>
</evidence>
<dbReference type="Proteomes" id="UP000693946">
    <property type="component" value="Linkage Group LG8"/>
</dbReference>
<keyword evidence="1" id="KW-0175">Coiled coil</keyword>
<proteinExistence type="predicted"/>